<gene>
    <name evidence="1" type="ORF">I79_014260</name>
</gene>
<dbReference type="Proteomes" id="UP000001075">
    <property type="component" value="Unassembled WGS sequence"/>
</dbReference>
<evidence type="ECO:0000313" key="1">
    <source>
        <dbReference type="EMBL" id="EGW02564.1"/>
    </source>
</evidence>
<dbReference type="InParanoid" id="G3HTN2"/>
<proteinExistence type="predicted"/>
<dbReference type="EMBL" id="JH000710">
    <property type="protein sequence ID" value="EGW02564.1"/>
    <property type="molecule type" value="Genomic_DNA"/>
</dbReference>
<sequence>MTKGASFLTVKNDTVDKVCKICNEKNKFALKRFTLYLYTNIRNSIAHHNTESRLVSLPKCVIFKFCGICEERLVQPDATGIKYQVFSIHKYINAKCLLLNKKCGFLKYFFLHSHSYFWAAI</sequence>
<evidence type="ECO:0000313" key="2">
    <source>
        <dbReference type="Proteomes" id="UP000001075"/>
    </source>
</evidence>
<reference evidence="2" key="1">
    <citation type="journal article" date="2011" name="Nat. Biotechnol.">
        <title>The genomic sequence of the Chinese hamster ovary (CHO)-K1 cell line.</title>
        <authorList>
            <person name="Xu X."/>
            <person name="Nagarajan H."/>
            <person name="Lewis N.E."/>
            <person name="Pan S."/>
            <person name="Cai Z."/>
            <person name="Liu X."/>
            <person name="Chen W."/>
            <person name="Xie M."/>
            <person name="Wang W."/>
            <person name="Hammond S."/>
            <person name="Andersen M.R."/>
            <person name="Neff N."/>
            <person name="Passarelli B."/>
            <person name="Koh W."/>
            <person name="Fan H.C."/>
            <person name="Wang J."/>
            <person name="Gui Y."/>
            <person name="Lee K.H."/>
            <person name="Betenbaugh M.J."/>
            <person name="Quake S.R."/>
            <person name="Famili I."/>
            <person name="Palsson B.O."/>
            <person name="Wang J."/>
        </authorList>
    </citation>
    <scope>NUCLEOTIDE SEQUENCE [LARGE SCALE GENOMIC DNA]</scope>
    <source>
        <strain evidence="2">CHO K1 cell line</strain>
    </source>
</reference>
<name>G3HTN2_CRIGR</name>
<protein>
    <submittedName>
        <fullName evidence="1">Uncharacterized protein</fullName>
    </submittedName>
</protein>
<accession>G3HTN2</accession>
<organism evidence="1 2">
    <name type="scientific">Cricetulus griseus</name>
    <name type="common">Chinese hamster</name>
    <name type="synonym">Cricetulus barabensis griseus</name>
    <dbReference type="NCBI Taxonomy" id="10029"/>
    <lineage>
        <taxon>Eukaryota</taxon>
        <taxon>Metazoa</taxon>
        <taxon>Chordata</taxon>
        <taxon>Craniata</taxon>
        <taxon>Vertebrata</taxon>
        <taxon>Euteleostomi</taxon>
        <taxon>Mammalia</taxon>
        <taxon>Eutheria</taxon>
        <taxon>Euarchontoglires</taxon>
        <taxon>Glires</taxon>
        <taxon>Rodentia</taxon>
        <taxon>Myomorpha</taxon>
        <taxon>Muroidea</taxon>
        <taxon>Cricetidae</taxon>
        <taxon>Cricetinae</taxon>
        <taxon>Cricetulus</taxon>
    </lineage>
</organism>
<dbReference type="AlphaFoldDB" id="G3HTN2"/>